<evidence type="ECO:0000256" key="1">
    <source>
        <dbReference type="SAM" id="MobiDB-lite"/>
    </source>
</evidence>
<reference evidence="4 5" key="1">
    <citation type="submission" date="2019-07" db="EMBL/GenBank/DDBJ databases">
        <title>Whole genome shotgun sequence of Skermanella aerolata NBRC 106429.</title>
        <authorList>
            <person name="Hosoyama A."/>
            <person name="Uohara A."/>
            <person name="Ohji S."/>
            <person name="Ichikawa N."/>
        </authorList>
    </citation>
    <scope>NUCLEOTIDE SEQUENCE [LARGE SCALE GENOMIC DNA]</scope>
    <source>
        <strain evidence="4 5">NBRC 106429</strain>
    </source>
</reference>
<dbReference type="Proteomes" id="UP000321523">
    <property type="component" value="Unassembled WGS sequence"/>
</dbReference>
<dbReference type="InterPro" id="IPR055343">
    <property type="entry name" value="CREG_beta-barrel"/>
</dbReference>
<accession>A0A512DXT7</accession>
<dbReference type="RefSeq" id="WP_044431527.1">
    <property type="nucleotide sequence ID" value="NZ_BJYZ01000027.1"/>
</dbReference>
<dbReference type="InterPro" id="IPR037119">
    <property type="entry name" value="Haem_oxidase_HugZ-like_sf"/>
</dbReference>
<gene>
    <name evidence="4" type="ORF">SAE02_54410</name>
</gene>
<dbReference type="PANTHER" id="PTHR13343">
    <property type="entry name" value="CREG1 PROTEIN"/>
    <property type="match status" value="1"/>
</dbReference>
<keyword evidence="5" id="KW-1185">Reference proteome</keyword>
<feature type="region of interest" description="Disordered" evidence="1">
    <location>
        <begin position="1"/>
        <end position="26"/>
    </location>
</feature>
<organism evidence="4 5">
    <name type="scientific">Skermanella aerolata</name>
    <dbReference type="NCBI Taxonomy" id="393310"/>
    <lineage>
        <taxon>Bacteria</taxon>
        <taxon>Pseudomonadati</taxon>
        <taxon>Pseudomonadota</taxon>
        <taxon>Alphaproteobacteria</taxon>
        <taxon>Rhodospirillales</taxon>
        <taxon>Azospirillaceae</taxon>
        <taxon>Skermanella</taxon>
    </lineage>
</organism>
<evidence type="ECO:0000313" key="4">
    <source>
        <dbReference type="EMBL" id="GEO41293.1"/>
    </source>
</evidence>
<dbReference type="EMBL" id="BJYZ01000027">
    <property type="protein sequence ID" value="GEO41293.1"/>
    <property type="molecule type" value="Genomic_DNA"/>
</dbReference>
<dbReference type="Gene3D" id="3.20.180.10">
    <property type="entry name" value="PNP-oxidase-like"/>
    <property type="match status" value="1"/>
</dbReference>
<dbReference type="Pfam" id="PF10615">
    <property type="entry name" value="DUF2470"/>
    <property type="match status" value="1"/>
</dbReference>
<evidence type="ECO:0000259" key="2">
    <source>
        <dbReference type="Pfam" id="PF10615"/>
    </source>
</evidence>
<comment type="caution">
    <text evidence="4">The sequence shown here is derived from an EMBL/GenBank/DDBJ whole genome shotgun (WGS) entry which is preliminary data.</text>
</comment>
<dbReference type="InterPro" id="IPR012349">
    <property type="entry name" value="Split_barrel_FMN-bd"/>
</dbReference>
<dbReference type="Pfam" id="PF13883">
    <property type="entry name" value="CREG_beta-barrel"/>
    <property type="match status" value="1"/>
</dbReference>
<dbReference type="AlphaFoldDB" id="A0A512DXT7"/>
<evidence type="ECO:0000313" key="5">
    <source>
        <dbReference type="Proteomes" id="UP000321523"/>
    </source>
</evidence>
<dbReference type="PANTHER" id="PTHR13343:SF17">
    <property type="entry name" value="CELLULAR REPRESSOR OF E1A-STIMULATED GENES, ISOFORM A"/>
    <property type="match status" value="1"/>
</dbReference>
<feature type="domain" description="CREG-like beta-barrel" evidence="3">
    <location>
        <begin position="26"/>
        <end position="164"/>
    </location>
</feature>
<feature type="domain" description="DUF2470" evidence="2">
    <location>
        <begin position="183"/>
        <end position="251"/>
    </location>
</feature>
<name>A0A512DXT7_9PROT</name>
<dbReference type="InterPro" id="IPR019595">
    <property type="entry name" value="DUF2470"/>
</dbReference>
<dbReference type="SUPFAM" id="SSF50475">
    <property type="entry name" value="FMN-binding split barrel"/>
    <property type="match status" value="1"/>
</dbReference>
<evidence type="ECO:0000259" key="3">
    <source>
        <dbReference type="Pfam" id="PF13883"/>
    </source>
</evidence>
<dbReference type="OrthoDB" id="9814594at2"/>
<sequence>MNPTIKPEADPPAGSKAGPQPGQGPAAIARRVMRQADRAALATAQRDAGGWPYPSLVLTALDHDASPLLLISDLADHTANIKADPRAGLLFDGTGGLAEPLTGPRVSVLGRMEVTEDPRHRARFLARHESAGFYAGFADFTVWRMVVERAHLVAGFGRIHWITAGDLLYQLSDTETLALREPDVVEHMNEDHADAVELYATVLLGQPGGGWKLTGVDPEGCDLRLGGRTARLDFERPVADAEAARMELVRLVRKARTGSNETKA</sequence>
<protein>
    <submittedName>
        <fullName evidence="4">Pyridoxamine 5'-phosphate oxidase</fullName>
    </submittedName>
</protein>
<dbReference type="GO" id="GO:0005737">
    <property type="term" value="C:cytoplasm"/>
    <property type="evidence" value="ECO:0007669"/>
    <property type="project" value="UniProtKB-ARBA"/>
</dbReference>
<proteinExistence type="predicted"/>
<dbReference type="Gene3D" id="2.30.110.10">
    <property type="entry name" value="Electron Transport, Fmn-binding Protein, Chain A"/>
    <property type="match status" value="1"/>
</dbReference>